<accession>A0A1J5RU68</accession>
<dbReference type="GO" id="GO:0005886">
    <property type="term" value="C:plasma membrane"/>
    <property type="evidence" value="ECO:0007669"/>
    <property type="project" value="TreeGrafter"/>
</dbReference>
<dbReference type="Pfam" id="PF01184">
    <property type="entry name" value="Gpr1_Fun34_YaaH"/>
    <property type="match status" value="1"/>
</dbReference>
<dbReference type="EMBL" id="MLJW01000217">
    <property type="protein sequence ID" value="OIQ93011.1"/>
    <property type="molecule type" value="Genomic_DNA"/>
</dbReference>
<evidence type="ECO:0000256" key="1">
    <source>
        <dbReference type="ARBA" id="ARBA00004141"/>
    </source>
</evidence>
<keyword evidence="3 6" id="KW-0812">Transmembrane</keyword>
<reference evidence="7" key="1">
    <citation type="submission" date="2016-10" db="EMBL/GenBank/DDBJ databases">
        <title>Sequence of Gallionella enrichment culture.</title>
        <authorList>
            <person name="Poehlein A."/>
            <person name="Muehling M."/>
            <person name="Daniel R."/>
        </authorList>
    </citation>
    <scope>NUCLEOTIDE SEQUENCE</scope>
</reference>
<comment type="caution">
    <text evidence="7">The sequence shown here is derived from an EMBL/GenBank/DDBJ whole genome shotgun (WGS) entry which is preliminary data.</text>
</comment>
<feature type="transmembrane region" description="Helical" evidence="6">
    <location>
        <begin position="66"/>
        <end position="91"/>
    </location>
</feature>
<dbReference type="InterPro" id="IPR000791">
    <property type="entry name" value="Gpr1/Fun34/SatP-like"/>
</dbReference>
<evidence type="ECO:0000256" key="5">
    <source>
        <dbReference type="ARBA" id="ARBA00023136"/>
    </source>
</evidence>
<evidence type="ECO:0000313" key="7">
    <source>
        <dbReference type="EMBL" id="OIQ93011.1"/>
    </source>
</evidence>
<feature type="transmembrane region" description="Helical" evidence="6">
    <location>
        <begin position="12"/>
        <end position="32"/>
    </location>
</feature>
<evidence type="ECO:0000256" key="2">
    <source>
        <dbReference type="ARBA" id="ARBA00005587"/>
    </source>
</evidence>
<dbReference type="PROSITE" id="PS01114">
    <property type="entry name" value="GPR1_FUN34_YAAH"/>
    <property type="match status" value="1"/>
</dbReference>
<name>A0A1J5RU68_9ZZZZ</name>
<evidence type="ECO:0000256" key="4">
    <source>
        <dbReference type="ARBA" id="ARBA00022989"/>
    </source>
</evidence>
<feature type="transmembrane region" description="Helical" evidence="6">
    <location>
        <begin position="151"/>
        <end position="168"/>
    </location>
</feature>
<sequence length="188" mass="20294">MSNEIKLANPAPLGLSGFAMTTWLLSMINAGWYTGDAMGMVLVMAFAFGGTAQMIAGVMEMFKGNTFGFTAFCGYGAFWWTFALFVGYFHGNCPGPFVGWYLVVWGVFSLYLWVASLRKARALMLIFLALVPTFFLLAAKDLFGMPEMGVLGGYLGLVTAVLALYLAAAEVINEAYGREVLPVGAPQA</sequence>
<dbReference type="GO" id="GO:0071422">
    <property type="term" value="P:succinate transmembrane transport"/>
    <property type="evidence" value="ECO:0007669"/>
    <property type="project" value="TreeGrafter"/>
</dbReference>
<feature type="transmembrane region" description="Helical" evidence="6">
    <location>
        <begin position="38"/>
        <end position="59"/>
    </location>
</feature>
<organism evidence="7">
    <name type="scientific">mine drainage metagenome</name>
    <dbReference type="NCBI Taxonomy" id="410659"/>
    <lineage>
        <taxon>unclassified sequences</taxon>
        <taxon>metagenomes</taxon>
        <taxon>ecological metagenomes</taxon>
    </lineage>
</organism>
<dbReference type="PANTHER" id="PTHR30178:SF3">
    <property type="entry name" value="SUCCINATE-ACETATE_PROTON SYMPORTER SATP"/>
    <property type="match status" value="1"/>
</dbReference>
<comment type="subcellular location">
    <subcellularLocation>
        <location evidence="1">Membrane</location>
        <topology evidence="1">Multi-pass membrane protein</topology>
    </subcellularLocation>
</comment>
<evidence type="ECO:0000256" key="6">
    <source>
        <dbReference type="SAM" id="Phobius"/>
    </source>
</evidence>
<protein>
    <submittedName>
        <fullName evidence="7">Succinate-acetate/proton symporter SatP</fullName>
    </submittedName>
</protein>
<evidence type="ECO:0000256" key="3">
    <source>
        <dbReference type="ARBA" id="ARBA00022692"/>
    </source>
</evidence>
<keyword evidence="4 6" id="KW-1133">Transmembrane helix</keyword>
<keyword evidence="5 6" id="KW-0472">Membrane</keyword>
<dbReference type="InterPro" id="IPR047623">
    <property type="entry name" value="SatP"/>
</dbReference>
<dbReference type="PANTHER" id="PTHR30178">
    <property type="entry name" value="INNER MEMBRANE PROTEIN YAAH"/>
    <property type="match status" value="1"/>
</dbReference>
<gene>
    <name evidence="7" type="primary">satP_4</name>
    <name evidence="7" type="ORF">GALL_250620</name>
</gene>
<dbReference type="AlphaFoldDB" id="A0A1J5RU68"/>
<feature type="transmembrane region" description="Helical" evidence="6">
    <location>
        <begin position="97"/>
        <end position="115"/>
    </location>
</feature>
<dbReference type="NCBIfam" id="NF038013">
    <property type="entry name" value="AceTr_1"/>
    <property type="match status" value="1"/>
</dbReference>
<dbReference type="InterPro" id="IPR047622">
    <property type="entry name" value="GPR1_FUN34_YAAH"/>
</dbReference>
<dbReference type="GO" id="GO:0015360">
    <property type="term" value="F:acetate:proton symporter activity"/>
    <property type="evidence" value="ECO:0007669"/>
    <property type="project" value="TreeGrafter"/>
</dbReference>
<comment type="similarity">
    <text evidence="2">Belongs to the acetate uptake transporter (AceTr) (TC 2.A.96) family.</text>
</comment>
<feature type="transmembrane region" description="Helical" evidence="6">
    <location>
        <begin position="122"/>
        <end position="139"/>
    </location>
</feature>
<proteinExistence type="inferred from homology"/>